<evidence type="ECO:0000313" key="4">
    <source>
        <dbReference type="Proteomes" id="UP001501243"/>
    </source>
</evidence>
<evidence type="ECO:0000256" key="1">
    <source>
        <dbReference type="PROSITE-ProRule" id="PRU00339"/>
    </source>
</evidence>
<evidence type="ECO:0008006" key="5">
    <source>
        <dbReference type="Google" id="ProtNLM"/>
    </source>
</evidence>
<evidence type="ECO:0000313" key="3">
    <source>
        <dbReference type="EMBL" id="GAA4504197.1"/>
    </source>
</evidence>
<gene>
    <name evidence="3" type="ORF">GCM10023172_30100</name>
</gene>
<comment type="caution">
    <text evidence="3">The sequence shown here is derived from an EMBL/GenBank/DDBJ whole genome shotgun (WGS) entry which is preliminary data.</text>
</comment>
<dbReference type="EMBL" id="BAABGQ010000008">
    <property type="protein sequence ID" value="GAA4504197.1"/>
    <property type="molecule type" value="Genomic_DNA"/>
</dbReference>
<dbReference type="SUPFAM" id="SSF48452">
    <property type="entry name" value="TPR-like"/>
    <property type="match status" value="1"/>
</dbReference>
<accession>A0ABP8QKU1</accession>
<dbReference type="PROSITE" id="PS50005">
    <property type="entry name" value="TPR"/>
    <property type="match status" value="1"/>
</dbReference>
<organism evidence="3 4">
    <name type="scientific">Hymenobacter ginsengisoli</name>
    <dbReference type="NCBI Taxonomy" id="1051626"/>
    <lineage>
        <taxon>Bacteria</taxon>
        <taxon>Pseudomonadati</taxon>
        <taxon>Bacteroidota</taxon>
        <taxon>Cytophagia</taxon>
        <taxon>Cytophagales</taxon>
        <taxon>Hymenobacteraceae</taxon>
        <taxon>Hymenobacter</taxon>
    </lineage>
</organism>
<dbReference type="InterPro" id="IPR019734">
    <property type="entry name" value="TPR_rpt"/>
</dbReference>
<dbReference type="InterPro" id="IPR011990">
    <property type="entry name" value="TPR-like_helical_dom_sf"/>
</dbReference>
<keyword evidence="4" id="KW-1185">Reference proteome</keyword>
<proteinExistence type="predicted"/>
<feature type="region of interest" description="Disordered" evidence="2">
    <location>
        <begin position="128"/>
        <end position="263"/>
    </location>
</feature>
<dbReference type="Proteomes" id="UP001501243">
    <property type="component" value="Unassembled WGS sequence"/>
</dbReference>
<protein>
    <recommendedName>
        <fullName evidence="5">Tetratricopeptide repeat protein</fullName>
    </recommendedName>
</protein>
<keyword evidence="1" id="KW-0802">TPR repeat</keyword>
<sequence length="318" mass="32777">MREHNAAQEQAQAALAGGHAPEAVYYYQQAVALAGRRGPSPTLLLNLGQAQQLAGQTSAARATYARLLAPTVPAAVGSAARQQLAGLLAQQRQVAQAVGLLRQALKLNPANATARYNYELLSQYLAGQQPDNPALPADAPPPPPSPKRNSKAPQQNGSAPTPAEKAGTTRPGQAPRPTPSPPAGTGGTPQPNIAGQPDRQHPTPGAGSSANGGLRPGQGERQPLASGATPGRQRGLDTRAAASGAGAPTGIGGRPGTEAATNADLQLQTQRERLKAMNLTPAQAQQVLEALRESEQQYLQQRPRPRQGAAPAPGQPTW</sequence>
<dbReference type="Gene3D" id="1.25.40.10">
    <property type="entry name" value="Tetratricopeptide repeat domain"/>
    <property type="match status" value="1"/>
</dbReference>
<feature type="repeat" description="TPR" evidence="1">
    <location>
        <begin position="78"/>
        <end position="111"/>
    </location>
</feature>
<feature type="compositionally biased region" description="Low complexity" evidence="2">
    <location>
        <begin position="300"/>
        <end position="318"/>
    </location>
</feature>
<evidence type="ECO:0000256" key="2">
    <source>
        <dbReference type="SAM" id="MobiDB-lite"/>
    </source>
</evidence>
<name>A0ABP8QKU1_9BACT</name>
<reference evidence="4" key="1">
    <citation type="journal article" date="2019" name="Int. J. Syst. Evol. Microbiol.">
        <title>The Global Catalogue of Microorganisms (GCM) 10K type strain sequencing project: providing services to taxonomists for standard genome sequencing and annotation.</title>
        <authorList>
            <consortium name="The Broad Institute Genomics Platform"/>
            <consortium name="The Broad Institute Genome Sequencing Center for Infectious Disease"/>
            <person name="Wu L."/>
            <person name="Ma J."/>
        </authorList>
    </citation>
    <scope>NUCLEOTIDE SEQUENCE [LARGE SCALE GENOMIC DNA]</scope>
    <source>
        <strain evidence="4">JCM 17841</strain>
    </source>
</reference>
<feature type="region of interest" description="Disordered" evidence="2">
    <location>
        <begin position="294"/>
        <end position="318"/>
    </location>
</feature>